<dbReference type="PROSITE" id="PS51099">
    <property type="entry name" value="PTS_EIIB_TYPE_2"/>
    <property type="match status" value="1"/>
</dbReference>
<keyword evidence="2" id="KW-0677">Repeat</keyword>
<dbReference type="SUPFAM" id="SSF55804">
    <property type="entry name" value="Phoshotransferase/anion transport protein"/>
    <property type="match status" value="1"/>
</dbReference>
<keyword evidence="4" id="KW-0010">Activator</keyword>
<dbReference type="RefSeq" id="WP_126408491.1">
    <property type="nucleotide sequence ID" value="NZ_RXNT01000006.1"/>
</dbReference>
<dbReference type="InterPro" id="IPR036634">
    <property type="entry name" value="PRD_sf"/>
</dbReference>
<accession>A0A3S0KQV3</accession>
<name>A0A3S0KQV3_9BACI</name>
<dbReference type="InterPro" id="IPR011608">
    <property type="entry name" value="PRD"/>
</dbReference>
<dbReference type="SUPFAM" id="SSF52794">
    <property type="entry name" value="PTS system IIB component-like"/>
    <property type="match status" value="1"/>
</dbReference>
<dbReference type="InterPro" id="IPR013011">
    <property type="entry name" value="PTS_EIIB_2"/>
</dbReference>
<feature type="domain" description="PRD" evidence="9">
    <location>
        <begin position="218"/>
        <end position="323"/>
    </location>
</feature>
<dbReference type="InterPro" id="IPR002178">
    <property type="entry name" value="PTS_EIIA_type-2_dom"/>
</dbReference>
<dbReference type="InterPro" id="IPR036095">
    <property type="entry name" value="PTS_EIIB-like_sf"/>
</dbReference>
<keyword evidence="6" id="KW-0175">Coiled coil</keyword>
<dbReference type="Gene3D" id="1.10.1790.10">
    <property type="entry name" value="PRD domain"/>
    <property type="match status" value="2"/>
</dbReference>
<dbReference type="Gene3D" id="1.10.10.10">
    <property type="entry name" value="Winged helix-like DNA-binding domain superfamily/Winged helix DNA-binding domain"/>
    <property type="match status" value="2"/>
</dbReference>
<dbReference type="Pfam" id="PF00874">
    <property type="entry name" value="PRD"/>
    <property type="match status" value="2"/>
</dbReference>
<dbReference type="GO" id="GO:0009401">
    <property type="term" value="P:phosphoenolpyruvate-dependent sugar phosphotransferase system"/>
    <property type="evidence" value="ECO:0007669"/>
    <property type="project" value="InterPro"/>
</dbReference>
<dbReference type="Proteomes" id="UP000271374">
    <property type="component" value="Unassembled WGS sequence"/>
</dbReference>
<dbReference type="InterPro" id="IPR016152">
    <property type="entry name" value="PTrfase/Anion_transptr"/>
</dbReference>
<evidence type="ECO:0000313" key="10">
    <source>
        <dbReference type="EMBL" id="RTR32420.1"/>
    </source>
</evidence>
<proteinExistence type="predicted"/>
<dbReference type="Gene3D" id="3.40.930.10">
    <property type="entry name" value="Mannitol-specific EII, Chain A"/>
    <property type="match status" value="1"/>
</dbReference>
<evidence type="ECO:0000313" key="11">
    <source>
        <dbReference type="Proteomes" id="UP000271374"/>
    </source>
</evidence>
<keyword evidence="11" id="KW-1185">Reference proteome</keyword>
<dbReference type="CDD" id="cd00211">
    <property type="entry name" value="PTS_IIA_fru"/>
    <property type="match status" value="1"/>
</dbReference>
<dbReference type="EMBL" id="RXNT01000006">
    <property type="protein sequence ID" value="RTR32420.1"/>
    <property type="molecule type" value="Genomic_DNA"/>
</dbReference>
<gene>
    <name evidence="10" type="ORF">EKG37_09660</name>
</gene>
<dbReference type="OrthoDB" id="3175596at2"/>
<feature type="domain" description="PTS EIIA type-2" evidence="7">
    <location>
        <begin position="537"/>
        <end position="673"/>
    </location>
</feature>
<dbReference type="SUPFAM" id="SSF63520">
    <property type="entry name" value="PTS-regulatory domain, PRD"/>
    <property type="match status" value="2"/>
</dbReference>
<dbReference type="InterPro" id="IPR013196">
    <property type="entry name" value="HTH_11"/>
</dbReference>
<feature type="domain" description="PTS EIIB type-2" evidence="8">
    <location>
        <begin position="440"/>
        <end position="530"/>
    </location>
</feature>
<evidence type="ECO:0000256" key="3">
    <source>
        <dbReference type="ARBA" id="ARBA00023015"/>
    </source>
</evidence>
<evidence type="ECO:0000256" key="4">
    <source>
        <dbReference type="ARBA" id="ARBA00023159"/>
    </source>
</evidence>
<dbReference type="GO" id="GO:0006355">
    <property type="term" value="P:regulation of DNA-templated transcription"/>
    <property type="evidence" value="ECO:0007669"/>
    <property type="project" value="InterPro"/>
</dbReference>
<dbReference type="InterPro" id="IPR036388">
    <property type="entry name" value="WH-like_DNA-bd_sf"/>
</dbReference>
<evidence type="ECO:0000259" key="8">
    <source>
        <dbReference type="PROSITE" id="PS51099"/>
    </source>
</evidence>
<dbReference type="PROSITE" id="PS51372">
    <property type="entry name" value="PRD_2"/>
    <property type="match status" value="2"/>
</dbReference>
<sequence length="673" mass="79141">MNKGKPSYTFQAETIEKSVSNTNQSVKKQNQKITLNNRQEKILALLLNNNKNENIKISKIAETLQCSEKTVRNDFKTIDEWLENDYQAKIIRKPNIGAKLEISSDEKKKLLDDHQNHQNRLNKTYEKERKEEILFMLLRDNKILSLQELCEQYYVSKQVIKQDLHEIGQWIKTFHLSIESKQKIGLKIIGNEKNKREALLRIHQFTQEKDKLSFFEKWFSNFEITKTKQQLKKIESELHKTFTNESMDNLVLHLLIMVKRIKAKQTIQLSINEQTNLKNNKEYVVVQNHLKELERSFVIKFPEEEISYFLLHIISAKEKGKPDFDKNVLSPKVITLIQAMIKKVSEQTGIQHEVDQTLVEGLMIHMKTTYERLEYRLYHRNPLLDDIKRMYSYTFDTIFHITKEMEKEIGFILPEDEIGYLVLHFEASKERIQKEDGKHKKVIVVCSMGIGMSQLLTTKLERKFHSLDILKCVSLEEMEEVIKVERPDFIISTIALEEIDYPCITISPLFQKEEEEKIKKFIANFNVKENQFPILKKFLQEDLILIKKEMTNQDEIMEELSQRLQEKGYVNTEYLKDAKEREILASTAIGAEIAIPHGHPKNVLKQGVALAILKHPVLWKNQLVSIVCMLAIKDAKDENIKKMFEEINLLGENRKIVETWKNASSKEEFYQSI</sequence>
<feature type="coiled-coil region" evidence="6">
    <location>
        <begin position="100"/>
        <end position="131"/>
    </location>
</feature>
<evidence type="ECO:0000256" key="5">
    <source>
        <dbReference type="ARBA" id="ARBA00023163"/>
    </source>
</evidence>
<feature type="domain" description="PRD" evidence="9">
    <location>
        <begin position="328"/>
        <end position="435"/>
    </location>
</feature>
<evidence type="ECO:0000256" key="2">
    <source>
        <dbReference type="ARBA" id="ARBA00022737"/>
    </source>
</evidence>
<keyword evidence="3" id="KW-0805">Transcription regulation</keyword>
<dbReference type="Pfam" id="PF05043">
    <property type="entry name" value="Mga"/>
    <property type="match status" value="1"/>
</dbReference>
<dbReference type="Pfam" id="PF08279">
    <property type="entry name" value="HTH_11"/>
    <property type="match status" value="1"/>
</dbReference>
<dbReference type="PANTHER" id="PTHR30185:SF12">
    <property type="entry name" value="TRANSCRIPTIONAL REGULATOR MANR"/>
    <property type="match status" value="1"/>
</dbReference>
<keyword evidence="5" id="KW-0804">Transcription</keyword>
<dbReference type="PROSITE" id="PS00372">
    <property type="entry name" value="PTS_EIIA_TYPE_2_HIS"/>
    <property type="match status" value="1"/>
</dbReference>
<dbReference type="InterPro" id="IPR050661">
    <property type="entry name" value="BglG_antiterminators"/>
</dbReference>
<keyword evidence="1" id="KW-0808">Transferase</keyword>
<dbReference type="PROSITE" id="PS51094">
    <property type="entry name" value="PTS_EIIA_TYPE_2"/>
    <property type="match status" value="1"/>
</dbReference>
<evidence type="ECO:0000256" key="6">
    <source>
        <dbReference type="SAM" id="Coils"/>
    </source>
</evidence>
<dbReference type="Pfam" id="PF00359">
    <property type="entry name" value="PTS_EIIA_2"/>
    <property type="match status" value="1"/>
</dbReference>
<dbReference type="AlphaFoldDB" id="A0A3S0KQV3"/>
<dbReference type="InterPro" id="IPR007737">
    <property type="entry name" value="Mga_HTH"/>
</dbReference>
<dbReference type="GO" id="GO:0008982">
    <property type="term" value="F:protein-N(PI)-phosphohistidine-sugar phosphotransferase activity"/>
    <property type="evidence" value="ECO:0007669"/>
    <property type="project" value="InterPro"/>
</dbReference>
<dbReference type="CDD" id="cd05568">
    <property type="entry name" value="PTS_IIB_bgl_like"/>
    <property type="match status" value="1"/>
</dbReference>
<evidence type="ECO:0000259" key="7">
    <source>
        <dbReference type="PROSITE" id="PS51094"/>
    </source>
</evidence>
<dbReference type="PANTHER" id="PTHR30185">
    <property type="entry name" value="CRYPTIC BETA-GLUCOSIDE BGL OPERON ANTITERMINATOR"/>
    <property type="match status" value="1"/>
</dbReference>
<evidence type="ECO:0000256" key="1">
    <source>
        <dbReference type="ARBA" id="ARBA00022679"/>
    </source>
</evidence>
<comment type="caution">
    <text evidence="10">The sequence shown here is derived from an EMBL/GenBank/DDBJ whole genome shotgun (WGS) entry which is preliminary data.</text>
</comment>
<organism evidence="10 11">
    <name type="scientific">Bacillus yapensis</name>
    <dbReference type="NCBI Taxonomy" id="2492960"/>
    <lineage>
        <taxon>Bacteria</taxon>
        <taxon>Bacillati</taxon>
        <taxon>Bacillota</taxon>
        <taxon>Bacilli</taxon>
        <taxon>Bacillales</taxon>
        <taxon>Bacillaceae</taxon>
        <taxon>Bacillus</taxon>
    </lineage>
</organism>
<dbReference type="Gene3D" id="3.40.50.2300">
    <property type="match status" value="1"/>
</dbReference>
<protein>
    <submittedName>
        <fullName evidence="10">Transcription antiterminator</fullName>
    </submittedName>
</protein>
<reference evidence="10 11" key="1">
    <citation type="submission" date="2018-12" db="EMBL/GenBank/DDBJ databases">
        <title>Bacillus yapensis draft genome sequence.</title>
        <authorList>
            <person name="Yu L."/>
            <person name="Xu X."/>
            <person name="Tang X."/>
        </authorList>
    </citation>
    <scope>NUCLEOTIDE SEQUENCE [LARGE SCALE GENOMIC DNA]</scope>
    <source>
        <strain evidence="10 11">XXST-01</strain>
    </source>
</reference>
<evidence type="ECO:0000259" key="9">
    <source>
        <dbReference type="PROSITE" id="PS51372"/>
    </source>
</evidence>